<dbReference type="OrthoDB" id="5976067at2759"/>
<dbReference type="KEGG" id="obi:106868078"/>
<feature type="region of interest" description="Disordered" evidence="1">
    <location>
        <begin position="174"/>
        <end position="195"/>
    </location>
</feature>
<name>A0A0L8HX49_OCTBM</name>
<proteinExistence type="predicted"/>
<sequence length="374" mass="42492">MAPPALINPFSSHEACDEMASPKVCHLTTPREDGFTYGAPKSSNGDSLIDFIAKLSVVHLQRHMLFMQLNCGDCTHSNISRILNTKNIEMNRQHAKNAVGSIPDTIALTPVSDDADTPFDLAIEYDSLISESNSLENPSDEEEAYSPKSEYDLLFSPSSKSSMNSTTLDSFTDLHSSAHDGQDSDDDGHFSFEDASGDENWDFNSDTNCNDLPCTKDVPFWKTVFQLVESDDECDSDDYDEDYDDDILFSNTPCFSFNELFENTQNTKTENTDSIPSIIGKANDRWNKIYTDTNVHHKTSKVRFAADEKLETKHFMLVWSFAYQAARKGEWVQIHIDSERFRCRIENTEQVLKPILDPSHRLKILALRKKYEHY</sequence>
<organism evidence="2">
    <name type="scientific">Octopus bimaculoides</name>
    <name type="common">California two-spotted octopus</name>
    <dbReference type="NCBI Taxonomy" id="37653"/>
    <lineage>
        <taxon>Eukaryota</taxon>
        <taxon>Metazoa</taxon>
        <taxon>Spiralia</taxon>
        <taxon>Lophotrochozoa</taxon>
        <taxon>Mollusca</taxon>
        <taxon>Cephalopoda</taxon>
        <taxon>Coleoidea</taxon>
        <taxon>Octopodiformes</taxon>
        <taxon>Octopoda</taxon>
        <taxon>Incirrata</taxon>
        <taxon>Octopodidae</taxon>
        <taxon>Octopus</taxon>
    </lineage>
</organism>
<protein>
    <recommendedName>
        <fullName evidence="3">Protein phosphatase 1 regulatory subunit 15A/B C-terminal domain-containing protein</fullName>
    </recommendedName>
</protein>
<reference evidence="2" key="1">
    <citation type="submission" date="2015-07" db="EMBL/GenBank/DDBJ databases">
        <title>MeaNS - Measles Nucleotide Surveillance Program.</title>
        <authorList>
            <person name="Tran T."/>
            <person name="Druce J."/>
        </authorList>
    </citation>
    <scope>NUCLEOTIDE SEQUENCE</scope>
    <source>
        <strain evidence="2">UCB-OBI-ISO-001</strain>
        <tissue evidence="2">Gonad</tissue>
    </source>
</reference>
<dbReference type="OMA" id="HIDSERF"/>
<dbReference type="InterPro" id="IPR051254">
    <property type="entry name" value="PPP1R15"/>
</dbReference>
<dbReference type="GO" id="GO:0019888">
    <property type="term" value="F:protein phosphatase regulator activity"/>
    <property type="evidence" value="ECO:0007669"/>
    <property type="project" value="TreeGrafter"/>
</dbReference>
<dbReference type="PANTHER" id="PTHR16489">
    <property type="entry name" value="GH11727P"/>
    <property type="match status" value="1"/>
</dbReference>
<feature type="compositionally biased region" description="Basic and acidic residues" evidence="1">
    <location>
        <begin position="176"/>
        <end position="192"/>
    </location>
</feature>
<dbReference type="GO" id="GO:0034976">
    <property type="term" value="P:response to endoplasmic reticulum stress"/>
    <property type="evidence" value="ECO:0007669"/>
    <property type="project" value="TreeGrafter"/>
</dbReference>
<dbReference type="GO" id="GO:0000164">
    <property type="term" value="C:protein phosphatase type 1 complex"/>
    <property type="evidence" value="ECO:0007669"/>
    <property type="project" value="TreeGrafter"/>
</dbReference>
<evidence type="ECO:0000313" key="2">
    <source>
        <dbReference type="EMBL" id="KOF93754.1"/>
    </source>
</evidence>
<accession>A0A0L8HX49</accession>
<dbReference type="PANTHER" id="PTHR16489:SF12">
    <property type="entry name" value="GH11727P"/>
    <property type="match status" value="1"/>
</dbReference>
<evidence type="ECO:0008006" key="3">
    <source>
        <dbReference type="Google" id="ProtNLM"/>
    </source>
</evidence>
<dbReference type="AlphaFoldDB" id="A0A0L8HX49"/>
<dbReference type="EMBL" id="KQ417092">
    <property type="protein sequence ID" value="KOF93754.1"/>
    <property type="molecule type" value="Genomic_DNA"/>
</dbReference>
<gene>
    <name evidence="2" type="ORF">OCBIM_22003577mg</name>
</gene>
<evidence type="ECO:0000256" key="1">
    <source>
        <dbReference type="SAM" id="MobiDB-lite"/>
    </source>
</evidence>
<dbReference type="GO" id="GO:0005783">
    <property type="term" value="C:endoplasmic reticulum"/>
    <property type="evidence" value="ECO:0007669"/>
    <property type="project" value="TreeGrafter"/>
</dbReference>